<reference evidence="1 2" key="1">
    <citation type="submission" date="2023-09" db="EMBL/GenBank/DDBJ databases">
        <title>Thioclava shenzhenensis sp. nov., a multidrug resistant bacteria-antagonizing species isolated from coastal seawater.</title>
        <authorList>
            <person name="Long M."/>
        </authorList>
    </citation>
    <scope>NUCLEOTIDE SEQUENCE [LARGE SCALE GENOMIC DNA]</scope>
    <source>
        <strain evidence="1 2">FTW29</strain>
    </source>
</reference>
<dbReference type="RefSeq" id="WP_406721381.1">
    <property type="nucleotide sequence ID" value="NZ_CP135443.1"/>
</dbReference>
<evidence type="ECO:0008006" key="3">
    <source>
        <dbReference type="Google" id="ProtNLM"/>
    </source>
</evidence>
<organism evidence="1 2">
    <name type="scientific">Thioclava litoralis</name>
    <dbReference type="NCBI Taxonomy" id="3076557"/>
    <lineage>
        <taxon>Bacteria</taxon>
        <taxon>Pseudomonadati</taxon>
        <taxon>Pseudomonadota</taxon>
        <taxon>Alphaproteobacteria</taxon>
        <taxon>Rhodobacterales</taxon>
        <taxon>Paracoccaceae</taxon>
        <taxon>Thioclava</taxon>
    </lineage>
</organism>
<evidence type="ECO:0000313" key="1">
    <source>
        <dbReference type="EMBL" id="WRY34630.1"/>
    </source>
</evidence>
<dbReference type="EMBL" id="CP135443">
    <property type="protein sequence ID" value="WRY34630.1"/>
    <property type="molecule type" value="Genomic_DNA"/>
</dbReference>
<keyword evidence="2" id="KW-1185">Reference proteome</keyword>
<gene>
    <name evidence="1" type="ORF">RPE78_04875</name>
</gene>
<protein>
    <recommendedName>
        <fullName evidence="3">MORN repeat variant</fullName>
    </recommendedName>
</protein>
<proteinExistence type="predicted"/>
<evidence type="ECO:0000313" key="2">
    <source>
        <dbReference type="Proteomes" id="UP001623290"/>
    </source>
</evidence>
<accession>A0ABZ1E1R2</accession>
<sequence length="135" mass="14954">MLFDVQAALTDILANPPCDTRDICDVPSPMSQKSQVSQGVAFRNQGKSKHGYSPVFPNLGEEEVGFIKGGRIPEGRKSGDCHKHGKGVNGEPVTWTGRVVSFEEWGRLSAWDRHGPDGRQFNGITRQWEYPEGEL</sequence>
<name>A0ABZ1E1R2_9RHOB</name>
<dbReference type="Proteomes" id="UP001623290">
    <property type="component" value="Chromosome"/>
</dbReference>